<comment type="caution">
    <text evidence="7">The sequence shown here is derived from an EMBL/GenBank/DDBJ whole genome shotgun (WGS) entry which is preliminary data.</text>
</comment>
<dbReference type="InterPro" id="IPR050932">
    <property type="entry name" value="TM2D1-3-like"/>
</dbReference>
<sequence>MSISTEKQILIEQRVTNEAKSLGVAYLLWFFLGSFGAHRFYLGRPLSAILILVLIYGGWFAMISKNHYGAFMLMAGVLFLLSDLFFIPSIASAWKNDVRKRLMAEAERTSA</sequence>
<dbReference type="InterPro" id="IPR007829">
    <property type="entry name" value="TM2"/>
</dbReference>
<feature type="domain" description="TM2" evidence="6">
    <location>
        <begin position="19"/>
        <end position="62"/>
    </location>
</feature>
<keyword evidence="2 5" id="KW-0812">Transmembrane</keyword>
<dbReference type="AlphaFoldDB" id="A0A4Q2T0E8"/>
<dbReference type="OrthoDB" id="2004788at2"/>
<evidence type="ECO:0000259" key="6">
    <source>
        <dbReference type="Pfam" id="PF05154"/>
    </source>
</evidence>
<organism evidence="7 8">
    <name type="scientific">Ciceribacter ferrooxidans</name>
    <dbReference type="NCBI Taxonomy" id="2509717"/>
    <lineage>
        <taxon>Bacteria</taxon>
        <taxon>Pseudomonadati</taxon>
        <taxon>Pseudomonadota</taxon>
        <taxon>Alphaproteobacteria</taxon>
        <taxon>Hyphomicrobiales</taxon>
        <taxon>Rhizobiaceae</taxon>
        <taxon>Ciceribacter</taxon>
    </lineage>
</organism>
<dbReference type="PANTHER" id="PTHR21016">
    <property type="entry name" value="BETA-AMYLOID BINDING PROTEIN-RELATED"/>
    <property type="match status" value="1"/>
</dbReference>
<accession>A0A4Q2T0E8</accession>
<dbReference type="PANTHER" id="PTHR21016:SF25">
    <property type="entry name" value="TM2 DOMAIN-CONTAINING PROTEIN DDB_G0277895-RELATED"/>
    <property type="match status" value="1"/>
</dbReference>
<evidence type="ECO:0000256" key="4">
    <source>
        <dbReference type="ARBA" id="ARBA00023136"/>
    </source>
</evidence>
<feature type="transmembrane region" description="Helical" evidence="5">
    <location>
        <begin position="70"/>
        <end position="94"/>
    </location>
</feature>
<keyword evidence="3 5" id="KW-1133">Transmembrane helix</keyword>
<dbReference type="GO" id="GO:0016020">
    <property type="term" value="C:membrane"/>
    <property type="evidence" value="ECO:0007669"/>
    <property type="project" value="UniProtKB-SubCell"/>
</dbReference>
<keyword evidence="8" id="KW-1185">Reference proteome</keyword>
<evidence type="ECO:0000256" key="1">
    <source>
        <dbReference type="ARBA" id="ARBA00004141"/>
    </source>
</evidence>
<name>A0A4Q2T0E8_9HYPH</name>
<keyword evidence="4 5" id="KW-0472">Membrane</keyword>
<evidence type="ECO:0000313" key="8">
    <source>
        <dbReference type="Proteomes" id="UP000291088"/>
    </source>
</evidence>
<proteinExistence type="predicted"/>
<protein>
    <submittedName>
        <fullName evidence="7">TM2 domain-containing protein</fullName>
    </submittedName>
</protein>
<evidence type="ECO:0000313" key="7">
    <source>
        <dbReference type="EMBL" id="RYC10049.1"/>
    </source>
</evidence>
<dbReference type="RefSeq" id="WP_129333441.1">
    <property type="nucleotide sequence ID" value="NZ_SDVB01000253.1"/>
</dbReference>
<dbReference type="EMBL" id="SDVB01000253">
    <property type="protein sequence ID" value="RYC10049.1"/>
    <property type="molecule type" value="Genomic_DNA"/>
</dbReference>
<reference evidence="7 8" key="1">
    <citation type="submission" date="2019-01" db="EMBL/GenBank/DDBJ databases">
        <authorList>
            <person name="Deng T."/>
        </authorList>
    </citation>
    <scope>NUCLEOTIDE SEQUENCE [LARGE SCALE GENOMIC DNA]</scope>
    <source>
        <strain evidence="7 8">F8825</strain>
    </source>
</reference>
<evidence type="ECO:0000256" key="3">
    <source>
        <dbReference type="ARBA" id="ARBA00022989"/>
    </source>
</evidence>
<feature type="transmembrane region" description="Helical" evidence="5">
    <location>
        <begin position="46"/>
        <end position="63"/>
    </location>
</feature>
<gene>
    <name evidence="7" type="ORF">EUU22_18405</name>
</gene>
<dbReference type="Pfam" id="PF05154">
    <property type="entry name" value="TM2"/>
    <property type="match status" value="1"/>
</dbReference>
<dbReference type="Proteomes" id="UP000291088">
    <property type="component" value="Unassembled WGS sequence"/>
</dbReference>
<evidence type="ECO:0000256" key="5">
    <source>
        <dbReference type="SAM" id="Phobius"/>
    </source>
</evidence>
<evidence type="ECO:0000256" key="2">
    <source>
        <dbReference type="ARBA" id="ARBA00022692"/>
    </source>
</evidence>
<comment type="subcellular location">
    <subcellularLocation>
        <location evidence="1">Membrane</location>
        <topology evidence="1">Multi-pass membrane protein</topology>
    </subcellularLocation>
</comment>